<evidence type="ECO:0000313" key="1">
    <source>
        <dbReference type="EMBL" id="USS85122.1"/>
    </source>
</evidence>
<protein>
    <recommendedName>
        <fullName evidence="3">DnaD domain protein</fullName>
    </recommendedName>
</protein>
<dbReference type="EMBL" id="CP097116">
    <property type="protein sequence ID" value="USS85122.1"/>
    <property type="molecule type" value="Genomic_DNA"/>
</dbReference>
<dbReference type="RefSeq" id="WP_252750017.1">
    <property type="nucleotide sequence ID" value="NZ_CP097116.1"/>
</dbReference>
<dbReference type="Proteomes" id="UP001056707">
    <property type="component" value="Chromosome"/>
</dbReference>
<sequence length="208" mass="23722">MSEIASVNYGYTFARLSKDKRISYQSIAIYDVLSSLAGDGYKCTATVQELCDMLQMTPKTFFKYQNELISAGYLSKKRQGGHNGNVYTLELAKSVFKDMKDLYSVNVCTDEALDLPVPVYFELSTGNKLTKDLIHAFGSVYDEQPNWAINYAISKALNHDINNPIETVLYAKRVVENWVADPCIRTKDDVDEQDEEYHARRLEEQLGW</sequence>
<keyword evidence="2" id="KW-1185">Reference proteome</keyword>
<evidence type="ECO:0000313" key="2">
    <source>
        <dbReference type="Proteomes" id="UP001056707"/>
    </source>
</evidence>
<name>A0ABY5BN68_9LACO</name>
<proteinExistence type="predicted"/>
<reference evidence="1" key="1">
    <citation type="submission" date="2022-05" db="EMBL/GenBank/DDBJ databases">
        <authorList>
            <person name="Oliphant S.A."/>
            <person name="Watson-Haigh N.S."/>
            <person name="Sumby K.M."/>
            <person name="Gardner J.M."/>
            <person name="Jiranek V."/>
        </authorList>
    </citation>
    <scope>NUCLEOTIDE SEQUENCE</scope>
    <source>
        <strain evidence="1">KI16_H9</strain>
    </source>
</reference>
<gene>
    <name evidence="1" type="ORF">M3M35_00150</name>
</gene>
<accession>A0ABY5BN68</accession>
<evidence type="ECO:0008006" key="3">
    <source>
        <dbReference type="Google" id="ProtNLM"/>
    </source>
</evidence>
<organism evidence="1 2">
    <name type="scientific">Fructilactobacillus myrtifloralis</name>
    <dbReference type="NCBI Taxonomy" id="2940301"/>
    <lineage>
        <taxon>Bacteria</taxon>
        <taxon>Bacillati</taxon>
        <taxon>Bacillota</taxon>
        <taxon>Bacilli</taxon>
        <taxon>Lactobacillales</taxon>
        <taxon>Lactobacillaceae</taxon>
        <taxon>Fructilactobacillus</taxon>
    </lineage>
</organism>